<sequence length="101" mass="11940">MNQRNRRRRRTNREPRRLVTLTSGRSSNVLLLSPSFATMNFQKLRLSLSLPSPSLFKCCTLLLNFEMRFFLKFYLSHRSQVFLGILSEHRTRQIPSDPGRI</sequence>
<name>A0A7C9DTY4_OPUST</name>
<dbReference type="AlphaFoldDB" id="A0A7C9DTY4"/>
<evidence type="ECO:0000313" key="1">
    <source>
        <dbReference type="EMBL" id="MBA4651820.1"/>
    </source>
</evidence>
<accession>A0A7C9DTY4</accession>
<reference evidence="1" key="2">
    <citation type="submission" date="2020-07" db="EMBL/GenBank/DDBJ databases">
        <authorList>
            <person name="Vera ALvarez R."/>
            <person name="Arias-Moreno D.M."/>
            <person name="Jimenez-Jacinto V."/>
            <person name="Jimenez-Bremont J.F."/>
            <person name="Swaminathan K."/>
            <person name="Moose S.P."/>
            <person name="Guerrero-Gonzalez M.L."/>
            <person name="Marino-Ramirez L."/>
            <person name="Landsman D."/>
            <person name="Rodriguez-Kessler M."/>
            <person name="Delgado-Sanchez P."/>
        </authorList>
    </citation>
    <scope>NUCLEOTIDE SEQUENCE</scope>
    <source>
        <tissue evidence="1">Cladode</tissue>
    </source>
</reference>
<dbReference type="EMBL" id="GISG01171748">
    <property type="protein sequence ID" value="MBA4651820.1"/>
    <property type="molecule type" value="Transcribed_RNA"/>
</dbReference>
<protein>
    <submittedName>
        <fullName evidence="1">Uncharacterized protein</fullName>
    </submittedName>
</protein>
<organism evidence="1">
    <name type="scientific">Opuntia streptacantha</name>
    <name type="common">Prickly pear cactus</name>
    <name type="synonym">Opuntia cardona</name>
    <dbReference type="NCBI Taxonomy" id="393608"/>
    <lineage>
        <taxon>Eukaryota</taxon>
        <taxon>Viridiplantae</taxon>
        <taxon>Streptophyta</taxon>
        <taxon>Embryophyta</taxon>
        <taxon>Tracheophyta</taxon>
        <taxon>Spermatophyta</taxon>
        <taxon>Magnoliopsida</taxon>
        <taxon>eudicotyledons</taxon>
        <taxon>Gunneridae</taxon>
        <taxon>Pentapetalae</taxon>
        <taxon>Caryophyllales</taxon>
        <taxon>Cactineae</taxon>
        <taxon>Cactaceae</taxon>
        <taxon>Opuntioideae</taxon>
        <taxon>Opuntia</taxon>
    </lineage>
</organism>
<reference evidence="1" key="1">
    <citation type="journal article" date="2013" name="J. Plant Res.">
        <title>Effect of fungi and light on seed germination of three Opuntia species from semiarid lands of central Mexico.</title>
        <authorList>
            <person name="Delgado-Sanchez P."/>
            <person name="Jimenez-Bremont J.F."/>
            <person name="Guerrero-Gonzalez Mde L."/>
            <person name="Flores J."/>
        </authorList>
    </citation>
    <scope>NUCLEOTIDE SEQUENCE</scope>
    <source>
        <tissue evidence="1">Cladode</tissue>
    </source>
</reference>
<proteinExistence type="predicted"/>